<feature type="region of interest" description="Disordered" evidence="1">
    <location>
        <begin position="19"/>
        <end position="137"/>
    </location>
</feature>
<dbReference type="InterPro" id="IPR000008">
    <property type="entry name" value="C2_dom"/>
</dbReference>
<keyword evidence="5" id="KW-1185">Reference proteome</keyword>
<dbReference type="InterPro" id="IPR000477">
    <property type="entry name" value="RT_dom"/>
</dbReference>
<gene>
    <name evidence="4" type="ORF">PLXY2_LOCUS678</name>
</gene>
<dbReference type="CDD" id="cd00276">
    <property type="entry name" value="C2B_Synaptotagmin"/>
    <property type="match status" value="1"/>
</dbReference>
<dbReference type="Pfam" id="PF00168">
    <property type="entry name" value="C2"/>
    <property type="match status" value="2"/>
</dbReference>
<dbReference type="PROSITE" id="PS50878">
    <property type="entry name" value="RT_POL"/>
    <property type="match status" value="1"/>
</dbReference>
<feature type="domain" description="C2" evidence="2">
    <location>
        <begin position="1107"/>
        <end position="1241"/>
    </location>
</feature>
<dbReference type="GO" id="GO:0071897">
    <property type="term" value="P:DNA biosynthetic process"/>
    <property type="evidence" value="ECO:0007669"/>
    <property type="project" value="UniProtKB-ARBA"/>
</dbReference>
<accession>A0A8S4D4R6</accession>
<dbReference type="SUPFAM" id="SSF56672">
    <property type="entry name" value="DNA/RNA polymerases"/>
    <property type="match status" value="1"/>
</dbReference>
<name>A0A8S4D4R6_PLUXY</name>
<dbReference type="InterPro" id="IPR045609">
    <property type="entry name" value="DUF6451"/>
</dbReference>
<dbReference type="Pfam" id="PF20049">
    <property type="entry name" value="DUF6451"/>
    <property type="match status" value="1"/>
</dbReference>
<reference evidence="4" key="1">
    <citation type="submission" date="2020-11" db="EMBL/GenBank/DDBJ databases">
        <authorList>
            <person name="Whiteford S."/>
        </authorList>
    </citation>
    <scope>NUCLEOTIDE SEQUENCE</scope>
</reference>
<dbReference type="PANTHER" id="PTHR47027:SF25">
    <property type="entry name" value="REVERSE TRANSCRIPTASE DOMAIN-CONTAINING PROTEIN"/>
    <property type="match status" value="1"/>
</dbReference>
<dbReference type="Proteomes" id="UP000653454">
    <property type="component" value="Unassembled WGS sequence"/>
</dbReference>
<comment type="caution">
    <text evidence="4">The sequence shown here is derived from an EMBL/GenBank/DDBJ whole genome shotgun (WGS) entry which is preliminary data.</text>
</comment>
<feature type="domain" description="Reverse transcriptase" evidence="3">
    <location>
        <begin position="481"/>
        <end position="749"/>
    </location>
</feature>
<dbReference type="PROSITE" id="PS50004">
    <property type="entry name" value="C2"/>
    <property type="match status" value="2"/>
</dbReference>
<dbReference type="InterPro" id="IPR043502">
    <property type="entry name" value="DNA/RNA_pol_sf"/>
</dbReference>
<dbReference type="FunFam" id="2.60.40.150:FF:000179">
    <property type="entry name" value="synaptotagmin-5 isoform X2"/>
    <property type="match status" value="1"/>
</dbReference>
<sequence length="1244" mass="138608">MSGLGPAGVWAAQKRLESWARAARERTSSASSGQSHNSTDSYGDDKSHGSPSEMLVSKELCRVQPAGVGAAGAAGAERLGSSPHARLARTPSISSQSSLDSATSRATSHRGSSPAIRTFAPDGRTLEAGGAAPRLPSPLRAASLDVRGAPAHGSLASLADPAPPSPRHGPPRCLSPLLMPPSRSWRSSLLDVRNRRGTDVDSDHHLVVAEVRLKLCTPSRKPEQTSRSFEVRKLRDPEWREKFRISLRNQYELLEELENEEMDGSWTRIRNAYTNAGEEVLGYSKPQRENWMSQELWQAIEDRHQVKGQLLSAVEPDASCLRSRYANLRSQIKRTARRDRRRAADELADRANVAARHKDMRALYDVTRRLSGRRTRPARKPLRASDGSLLCTQSEQLLRWTEHFSRLLEQAQGTDLQEPTSMDNDSILLDIPTAPPSFEEVVAAVKSLKPGKAPGIDNIHVDMLRADAPMSATLLFPLLTRIWEAGQVPAEWKQGLLVKVPKKGDPSRCDNWRGITLLPAAAKVLAKILLNRIAPKVAVTLRDEQAGFRPGRSCTDHTNTLRVLIEQCVEWQSELFLAFVDFEKAFDTVKWTALWSSLQRRGIPACIIQVIRSLYEGSTCRVVHEKELGAPIRISAGVKQGCLLSPLLFVILLDDVMRNVVAIPRGISWASGVLEDLDYADDIVLISPTLDLLQEKLAHLQEEARVMGLRINRRKTVDMRIKAKTSDALTLDDQRLDSVDAFTYLGSTVTRQGGADEDIESRIKKAKAAFAQLKPVWDSNVLTRRIKISLFDSIVKSVLLFGCETWRVTKGLTNKLQVFVNKSLRSILRVFWPKTIRNEDLWKLCRQSPIGKEIAKRKWRWIGHTVRRGATNAATIAFDWRPPNGKRSRGRPVQTWRRSVENELRAAGLSWSEAKSTAEDRRKWRTRIDRSNSLVESSSGAPLSPGASASISALGALQPDLYTKREAPLVIALEGAGPSLGRLHLRLKYDFDRSDLEVHLIEAHELAGYEAGGFNDPYVRVTLLPEVDARVRQTPVHRNQPNPFFDQHFKFPVSHDDLGDKTLLLQVFDYDRFSRNEVMGSAKVPLSKVEVAGGAEVWAELSREKRPPEELQEVLLSLSYLPSAERLTVVVLKARNLLPPQEGKDALDVYVKVYLLVNGKRVKKKKTNRKDINNPVWNEALSFSLPSASLQDASIEVCVVTGGGNALVVGWCCVGAREPANEGRHWAQMAHETRKAVAMWHTLR</sequence>
<dbReference type="InterPro" id="IPR035892">
    <property type="entry name" value="C2_domain_sf"/>
</dbReference>
<dbReference type="CDD" id="cd01650">
    <property type="entry name" value="RT_nLTR_like"/>
    <property type="match status" value="1"/>
</dbReference>
<feature type="compositionally biased region" description="Low complexity" evidence="1">
    <location>
        <begin position="66"/>
        <end position="76"/>
    </location>
</feature>
<dbReference type="EMBL" id="CAJHNJ030000002">
    <property type="protein sequence ID" value="CAG9090408.1"/>
    <property type="molecule type" value="Genomic_DNA"/>
</dbReference>
<dbReference type="SUPFAM" id="SSF49562">
    <property type="entry name" value="C2 domain (Calcium/lipid-binding domain, CaLB)"/>
    <property type="match status" value="2"/>
</dbReference>
<evidence type="ECO:0000259" key="3">
    <source>
        <dbReference type="PROSITE" id="PS50878"/>
    </source>
</evidence>
<evidence type="ECO:0000313" key="5">
    <source>
        <dbReference type="Proteomes" id="UP000653454"/>
    </source>
</evidence>
<protein>
    <submittedName>
        <fullName evidence="4">(diamondback moth) hypothetical protein</fullName>
    </submittedName>
</protein>
<proteinExistence type="predicted"/>
<dbReference type="AlphaFoldDB" id="A0A8S4D4R6"/>
<feature type="compositionally biased region" description="Polar residues" evidence="1">
    <location>
        <begin position="91"/>
        <end position="111"/>
    </location>
</feature>
<evidence type="ECO:0000313" key="4">
    <source>
        <dbReference type="EMBL" id="CAG9090408.1"/>
    </source>
</evidence>
<feature type="region of interest" description="Disordered" evidence="1">
    <location>
        <begin position="152"/>
        <end position="179"/>
    </location>
</feature>
<dbReference type="Pfam" id="PF00078">
    <property type="entry name" value="RVT_1"/>
    <property type="match status" value="1"/>
</dbReference>
<evidence type="ECO:0000256" key="1">
    <source>
        <dbReference type="SAM" id="MobiDB-lite"/>
    </source>
</evidence>
<dbReference type="SMART" id="SM00239">
    <property type="entry name" value="C2"/>
    <property type="match status" value="2"/>
</dbReference>
<feature type="domain" description="C2" evidence="2">
    <location>
        <begin position="979"/>
        <end position="1099"/>
    </location>
</feature>
<organism evidence="4 5">
    <name type="scientific">Plutella xylostella</name>
    <name type="common">Diamondback moth</name>
    <name type="synonym">Plutella maculipennis</name>
    <dbReference type="NCBI Taxonomy" id="51655"/>
    <lineage>
        <taxon>Eukaryota</taxon>
        <taxon>Metazoa</taxon>
        <taxon>Ecdysozoa</taxon>
        <taxon>Arthropoda</taxon>
        <taxon>Hexapoda</taxon>
        <taxon>Insecta</taxon>
        <taxon>Pterygota</taxon>
        <taxon>Neoptera</taxon>
        <taxon>Endopterygota</taxon>
        <taxon>Lepidoptera</taxon>
        <taxon>Glossata</taxon>
        <taxon>Ditrysia</taxon>
        <taxon>Yponomeutoidea</taxon>
        <taxon>Plutellidae</taxon>
        <taxon>Plutella</taxon>
    </lineage>
</organism>
<dbReference type="PANTHER" id="PTHR47027">
    <property type="entry name" value="REVERSE TRANSCRIPTASE DOMAIN-CONTAINING PROTEIN"/>
    <property type="match status" value="1"/>
</dbReference>
<evidence type="ECO:0000259" key="2">
    <source>
        <dbReference type="PROSITE" id="PS50004"/>
    </source>
</evidence>
<dbReference type="Gene3D" id="2.60.40.150">
    <property type="entry name" value="C2 domain"/>
    <property type="match status" value="2"/>
</dbReference>